<protein>
    <submittedName>
        <fullName evidence="3">Myosin heavy chain-like protein</fullName>
    </submittedName>
</protein>
<feature type="domain" description="C2 NT-type" evidence="2">
    <location>
        <begin position="6"/>
        <end position="141"/>
    </location>
</feature>
<dbReference type="PANTHER" id="PTHR34452:SF7">
    <property type="entry name" value="MYOSIN HEAVY CHAIN-RELATED PROTEIN"/>
    <property type="match status" value="1"/>
</dbReference>
<comment type="caution">
    <text evidence="3">The sequence shown here is derived from an EMBL/GenBank/DDBJ whole genome shotgun (WGS) entry which is preliminary data.</text>
</comment>
<name>A0AAD7KTJ7_QUISA</name>
<dbReference type="AlphaFoldDB" id="A0AAD7KTJ7"/>
<dbReference type="KEGG" id="qsa:O6P43_034222"/>
<proteinExistence type="predicted"/>
<dbReference type="InterPro" id="IPR019448">
    <property type="entry name" value="NT-C2"/>
</dbReference>
<gene>
    <name evidence="3" type="ORF">O6P43_034222</name>
</gene>
<dbReference type="Proteomes" id="UP001163823">
    <property type="component" value="Chromosome 14"/>
</dbReference>
<evidence type="ECO:0000259" key="2">
    <source>
        <dbReference type="PROSITE" id="PS51840"/>
    </source>
</evidence>
<dbReference type="Pfam" id="PF10358">
    <property type="entry name" value="NT-C2"/>
    <property type="match status" value="1"/>
</dbReference>
<feature type="compositionally biased region" description="Polar residues" evidence="1">
    <location>
        <begin position="281"/>
        <end position="305"/>
    </location>
</feature>
<dbReference type="PROSITE" id="PS51840">
    <property type="entry name" value="C2_NT"/>
    <property type="match status" value="1"/>
</dbReference>
<accession>A0AAD7KTJ7</accession>
<dbReference type="EMBL" id="JARAOO010000014">
    <property type="protein sequence ID" value="KAJ7944896.1"/>
    <property type="molecule type" value="Genomic_DNA"/>
</dbReference>
<evidence type="ECO:0000256" key="1">
    <source>
        <dbReference type="SAM" id="MobiDB-lite"/>
    </source>
</evidence>
<organism evidence="3 4">
    <name type="scientific">Quillaja saponaria</name>
    <name type="common">Soap bark tree</name>
    <dbReference type="NCBI Taxonomy" id="32244"/>
    <lineage>
        <taxon>Eukaryota</taxon>
        <taxon>Viridiplantae</taxon>
        <taxon>Streptophyta</taxon>
        <taxon>Embryophyta</taxon>
        <taxon>Tracheophyta</taxon>
        <taxon>Spermatophyta</taxon>
        <taxon>Magnoliopsida</taxon>
        <taxon>eudicotyledons</taxon>
        <taxon>Gunneridae</taxon>
        <taxon>Pentapetalae</taxon>
        <taxon>rosids</taxon>
        <taxon>fabids</taxon>
        <taxon>Fabales</taxon>
        <taxon>Quillajaceae</taxon>
        <taxon>Quillaja</taxon>
    </lineage>
</organism>
<reference evidence="3" key="1">
    <citation type="journal article" date="2023" name="Science">
        <title>Elucidation of the pathway for biosynthesis of saponin adjuvants from the soapbark tree.</title>
        <authorList>
            <person name="Reed J."/>
            <person name="Orme A."/>
            <person name="El-Demerdash A."/>
            <person name="Owen C."/>
            <person name="Martin L.B.B."/>
            <person name="Misra R.C."/>
            <person name="Kikuchi S."/>
            <person name="Rejzek M."/>
            <person name="Martin A.C."/>
            <person name="Harkess A."/>
            <person name="Leebens-Mack J."/>
            <person name="Louveau T."/>
            <person name="Stephenson M.J."/>
            <person name="Osbourn A."/>
        </authorList>
    </citation>
    <scope>NUCLEOTIDE SEQUENCE</scope>
    <source>
        <strain evidence="3">S10</strain>
    </source>
</reference>
<feature type="region of interest" description="Disordered" evidence="1">
    <location>
        <begin position="163"/>
        <end position="305"/>
    </location>
</feature>
<evidence type="ECO:0000313" key="4">
    <source>
        <dbReference type="Proteomes" id="UP001163823"/>
    </source>
</evidence>
<feature type="compositionally biased region" description="Polar residues" evidence="1">
    <location>
        <begin position="178"/>
        <end position="220"/>
    </location>
</feature>
<evidence type="ECO:0000313" key="3">
    <source>
        <dbReference type="EMBL" id="KAJ7944896.1"/>
    </source>
</evidence>
<sequence>MFKSARWRGEKNRTKAVFKLQFHATQVLQSWVDALTLSIIPGDVGKPSARLERATVRDGSCTWENPVYETVNFVRDPKTGKISERIYYFAVSTGLSKASFFAEVSIDFADYAEATKPSAVSLPLKNSHCDAVLHVQIQRLQENADHREVEEYDDVKITSHDRTSKTYLSNGDSDEGIKNNSTEDASTKGTAQRVQLTSNCRSSSGSDITLFSSESNSELTTPRELQVRKATVHQGPTDFDSSLSHTPEPHIPVANASTPVCEEHQRSHWGWSAGSDHDLSTDGSTNSSHAALPRQISQQSSDIAD</sequence>
<dbReference type="PANTHER" id="PTHR34452">
    <property type="entry name" value="MYOSIN HEAVY CHAIN-RELATED PROTEIN"/>
    <property type="match status" value="1"/>
</dbReference>
<keyword evidence="4" id="KW-1185">Reference proteome</keyword>